<dbReference type="CDD" id="cd08646">
    <property type="entry name" value="FMT_core_Met-tRNA-FMT_N"/>
    <property type="match status" value="1"/>
</dbReference>
<dbReference type="InterPro" id="IPR036477">
    <property type="entry name" value="Formyl_transf_N_sf"/>
</dbReference>
<evidence type="ECO:0000259" key="7">
    <source>
        <dbReference type="Pfam" id="PF02911"/>
    </source>
</evidence>
<keyword evidence="5" id="KW-0648">Protein biosynthesis</keyword>
<evidence type="ECO:0000256" key="3">
    <source>
        <dbReference type="ARBA" id="ARBA00014185"/>
    </source>
</evidence>
<dbReference type="InterPro" id="IPR041711">
    <property type="entry name" value="Met-tRNA-FMT_N"/>
</dbReference>
<dbReference type="InterPro" id="IPR005793">
    <property type="entry name" value="Formyl_trans_C"/>
</dbReference>
<evidence type="ECO:0000256" key="2">
    <source>
        <dbReference type="ARBA" id="ARBA00012261"/>
    </source>
</evidence>
<keyword evidence="4" id="KW-0808">Transferase</keyword>
<dbReference type="InterPro" id="IPR005794">
    <property type="entry name" value="Fmt"/>
</dbReference>
<dbReference type="GO" id="GO:0005739">
    <property type="term" value="C:mitochondrion"/>
    <property type="evidence" value="ECO:0007669"/>
    <property type="project" value="TreeGrafter"/>
</dbReference>
<comment type="similarity">
    <text evidence="1">Belongs to the Fmt family.</text>
</comment>
<dbReference type="InterPro" id="IPR002376">
    <property type="entry name" value="Formyl_transf_N"/>
</dbReference>
<dbReference type="Pfam" id="PF02911">
    <property type="entry name" value="Formyl_trans_C"/>
    <property type="match status" value="1"/>
</dbReference>
<evidence type="ECO:0000259" key="6">
    <source>
        <dbReference type="Pfam" id="PF00551"/>
    </source>
</evidence>
<comment type="caution">
    <text evidence="8">The sequence shown here is derived from an EMBL/GenBank/DDBJ whole genome shotgun (WGS) entry which is preliminary data.</text>
</comment>
<gene>
    <name evidence="8" type="ORF">BB560_001660</name>
</gene>
<dbReference type="OrthoDB" id="10268103at2759"/>
<protein>
    <recommendedName>
        <fullName evidence="3">Methionyl-tRNA formyltransferase, mitochondrial</fullName>
        <ecNumber evidence="2">2.1.2.9</ecNumber>
    </recommendedName>
</protein>
<dbReference type="InterPro" id="IPR011034">
    <property type="entry name" value="Formyl_transferase-like_C_sf"/>
</dbReference>
<proteinExistence type="inferred from homology"/>
<dbReference type="STRING" id="133381.A0A2T9ZH08"/>
<sequence>MFFGSDHFSVKTFEHLLKYKEKSNTLLDNVCVVTPPPKLNGRGLKVYAEAPLSVFAEQEGVPVFNTGYKSLTGWNIPSVIKDGSETKFDLAVVSSFGYFIPKRIIDKFSSGVINIHPSLLPKYRGASPIQYTILNNDKIGGVSIQKIHPKVMDAGDILAQRTIEIPKNIFRVELENMLADLGGKLLIDTLQNYSGYQKSAIEQDSSKALYASKIEKSFSKINWEKDTSSKIYDKHRAFGDRIPVRASFLHYSPPRNIQFMEIEYNHELSSSTLDFPPGTILFKGKNPDYLVVVCAEGTSIIVKRVKVDEKSEISAHEFVNGYHLKSNSKIFN</sequence>
<evidence type="ECO:0000256" key="5">
    <source>
        <dbReference type="ARBA" id="ARBA00022917"/>
    </source>
</evidence>
<dbReference type="EC" id="2.1.2.9" evidence="2"/>
<evidence type="ECO:0000313" key="8">
    <source>
        <dbReference type="EMBL" id="PVV03850.1"/>
    </source>
</evidence>
<evidence type="ECO:0000256" key="1">
    <source>
        <dbReference type="ARBA" id="ARBA00010699"/>
    </source>
</evidence>
<dbReference type="Gene3D" id="3.40.50.12230">
    <property type="match status" value="1"/>
</dbReference>
<feature type="domain" description="Formyl transferase C-terminal" evidence="7">
    <location>
        <begin position="213"/>
        <end position="322"/>
    </location>
</feature>
<evidence type="ECO:0000313" key="9">
    <source>
        <dbReference type="Proteomes" id="UP000245609"/>
    </source>
</evidence>
<dbReference type="GO" id="GO:0004479">
    <property type="term" value="F:methionyl-tRNA formyltransferase activity"/>
    <property type="evidence" value="ECO:0007669"/>
    <property type="project" value="UniProtKB-EC"/>
</dbReference>
<organism evidence="8 9">
    <name type="scientific">Smittium megazygosporum</name>
    <dbReference type="NCBI Taxonomy" id="133381"/>
    <lineage>
        <taxon>Eukaryota</taxon>
        <taxon>Fungi</taxon>
        <taxon>Fungi incertae sedis</taxon>
        <taxon>Zoopagomycota</taxon>
        <taxon>Kickxellomycotina</taxon>
        <taxon>Harpellomycetes</taxon>
        <taxon>Harpellales</taxon>
        <taxon>Legeriomycetaceae</taxon>
        <taxon>Smittium</taxon>
    </lineage>
</organism>
<keyword evidence="9" id="KW-1185">Reference proteome</keyword>
<dbReference type="SUPFAM" id="SSF50486">
    <property type="entry name" value="FMT C-terminal domain-like"/>
    <property type="match status" value="1"/>
</dbReference>
<reference evidence="8 9" key="1">
    <citation type="journal article" date="2018" name="MBio">
        <title>Comparative Genomics Reveals the Core Gene Toolbox for the Fungus-Insect Symbiosis.</title>
        <authorList>
            <person name="Wang Y."/>
            <person name="Stata M."/>
            <person name="Wang W."/>
            <person name="Stajich J.E."/>
            <person name="White M.M."/>
            <person name="Moncalvo J.M."/>
        </authorList>
    </citation>
    <scope>NUCLEOTIDE SEQUENCE [LARGE SCALE GENOMIC DNA]</scope>
    <source>
        <strain evidence="8 9">SC-DP-2</strain>
    </source>
</reference>
<dbReference type="PANTHER" id="PTHR11138">
    <property type="entry name" value="METHIONYL-TRNA FORMYLTRANSFERASE"/>
    <property type="match status" value="1"/>
</dbReference>
<evidence type="ECO:0000256" key="4">
    <source>
        <dbReference type="ARBA" id="ARBA00022679"/>
    </source>
</evidence>
<dbReference type="EMBL" id="MBFS01000185">
    <property type="protein sequence ID" value="PVV03850.1"/>
    <property type="molecule type" value="Genomic_DNA"/>
</dbReference>
<dbReference type="AlphaFoldDB" id="A0A2T9ZH08"/>
<dbReference type="SUPFAM" id="SSF53328">
    <property type="entry name" value="Formyltransferase"/>
    <property type="match status" value="1"/>
</dbReference>
<dbReference type="Pfam" id="PF00551">
    <property type="entry name" value="Formyl_trans_N"/>
    <property type="match status" value="1"/>
</dbReference>
<name>A0A2T9ZH08_9FUNG</name>
<dbReference type="Proteomes" id="UP000245609">
    <property type="component" value="Unassembled WGS sequence"/>
</dbReference>
<dbReference type="PANTHER" id="PTHR11138:SF5">
    <property type="entry name" value="METHIONYL-TRNA FORMYLTRANSFERASE, MITOCHONDRIAL"/>
    <property type="match status" value="1"/>
</dbReference>
<dbReference type="NCBIfam" id="TIGR00460">
    <property type="entry name" value="fmt"/>
    <property type="match status" value="1"/>
</dbReference>
<accession>A0A2T9ZH08</accession>
<feature type="domain" description="Formyl transferase N-terminal" evidence="6">
    <location>
        <begin position="12"/>
        <end position="189"/>
    </location>
</feature>